<feature type="chain" id="PRO_5034742819" evidence="1">
    <location>
        <begin position="18"/>
        <end position="362"/>
    </location>
</feature>
<evidence type="ECO:0000313" key="3">
    <source>
        <dbReference type="Proteomes" id="UP000689129"/>
    </source>
</evidence>
<dbReference type="EMBL" id="JAEMWZ010000090">
    <property type="protein sequence ID" value="KAG7137232.1"/>
    <property type="molecule type" value="Genomic_DNA"/>
</dbReference>
<dbReference type="AlphaFoldDB" id="A0A8I2ZUG5"/>
<dbReference type="OrthoDB" id="258392at2759"/>
<comment type="caution">
    <text evidence="2">The sequence shown here is derived from an EMBL/GenBank/DDBJ whole genome shotgun (WGS) entry which is preliminary data.</text>
</comment>
<evidence type="ECO:0000313" key="2">
    <source>
        <dbReference type="EMBL" id="KAG7137232.1"/>
    </source>
</evidence>
<sequence>MLTNVALVLVTLPLIHAANFTRSVVIYHRQEEECDTKHDFQMPEEWYENTESSHSGQVFASRYFINETTWLSNWEDDEIVKGQATVILPDKNIHAVRHACIGLVHGLIPDSHRESQTFCTTRRVPPTSPHKDFEESPVNDILADVIVHHSVNPTRVKHPRESDGLTHKAGPEEGVSWAECIPKGKGVKEACSVAGRVLAGQVLKAFEGVIKTDYEKPQLTISIGPFNAIPSFFHLARLDTSSPEAEKIITRATSVAFELVEEAEDPAVGNHEDVFVHFYTHSKLDGFKEHFLGPDDRGLRYKKFSAEYKPTAITSRKEWCRACNNDSKECKESGADKNLGNKACVSAILISTMVGLIALFSV</sequence>
<protein>
    <submittedName>
        <fullName evidence="2">Uncharacterized protein</fullName>
    </submittedName>
</protein>
<keyword evidence="1" id="KW-0732">Signal</keyword>
<proteinExistence type="predicted"/>
<evidence type="ECO:0000256" key="1">
    <source>
        <dbReference type="SAM" id="SignalP"/>
    </source>
</evidence>
<reference evidence="2" key="1">
    <citation type="journal article" date="2021" name="Mol. Plant Pathol.">
        <title>A 20-kb lineage-specific genomic region tames virulence in pathogenic amphidiploid Verticillium longisporum.</title>
        <authorList>
            <person name="Harting R."/>
            <person name="Starke J."/>
            <person name="Kusch H."/>
            <person name="Poggeler S."/>
            <person name="Maurus I."/>
            <person name="Schluter R."/>
            <person name="Landesfeind M."/>
            <person name="Bulla I."/>
            <person name="Nowrousian M."/>
            <person name="de Jonge R."/>
            <person name="Stahlhut G."/>
            <person name="Hoff K.J."/>
            <person name="Asshauer K.P."/>
            <person name="Thurmer A."/>
            <person name="Stanke M."/>
            <person name="Daniel R."/>
            <person name="Morgenstern B."/>
            <person name="Thomma B.P.H.J."/>
            <person name="Kronstad J.W."/>
            <person name="Braus-Stromeyer S.A."/>
            <person name="Braus G.H."/>
        </authorList>
    </citation>
    <scope>NUCLEOTIDE SEQUENCE</scope>
    <source>
        <strain evidence="2">Vl32</strain>
    </source>
</reference>
<accession>A0A8I2ZUG5</accession>
<name>A0A8I2ZUG5_VERLO</name>
<dbReference type="Proteomes" id="UP000689129">
    <property type="component" value="Unassembled WGS sequence"/>
</dbReference>
<organism evidence="2 3">
    <name type="scientific">Verticillium longisporum</name>
    <name type="common">Verticillium dahliae var. longisporum</name>
    <dbReference type="NCBI Taxonomy" id="100787"/>
    <lineage>
        <taxon>Eukaryota</taxon>
        <taxon>Fungi</taxon>
        <taxon>Dikarya</taxon>
        <taxon>Ascomycota</taxon>
        <taxon>Pezizomycotina</taxon>
        <taxon>Sordariomycetes</taxon>
        <taxon>Hypocreomycetidae</taxon>
        <taxon>Glomerellales</taxon>
        <taxon>Plectosphaerellaceae</taxon>
        <taxon>Verticillium</taxon>
    </lineage>
</organism>
<feature type="signal peptide" evidence="1">
    <location>
        <begin position="1"/>
        <end position="17"/>
    </location>
</feature>
<gene>
    <name evidence="2" type="ORF">HYQ45_005383</name>
</gene>